<feature type="transmembrane region" description="Helical" evidence="1">
    <location>
        <begin position="33"/>
        <end position="52"/>
    </location>
</feature>
<dbReference type="EMBL" id="JAXCLX010000001">
    <property type="protein sequence ID" value="MDY0870763.1"/>
    <property type="molecule type" value="Genomic_DNA"/>
</dbReference>
<reference evidence="3 4" key="1">
    <citation type="journal article" date="2013" name="Antonie Van Leeuwenhoek">
        <title>Dongia rigui sp. nov., isolated from freshwater of a large wetland in Korea.</title>
        <authorList>
            <person name="Baik K.S."/>
            <person name="Hwang Y.M."/>
            <person name="Choi J.S."/>
            <person name="Kwon J."/>
            <person name="Seong C.N."/>
        </authorList>
    </citation>
    <scope>NUCLEOTIDE SEQUENCE [LARGE SCALE GENOMIC DNA]</scope>
    <source>
        <strain evidence="3 4">04SU4-P</strain>
    </source>
</reference>
<keyword evidence="4" id="KW-1185">Reference proteome</keyword>
<sequence>MGPQLFNRPVIGRAFGKCRKAGSAFGADQRGSVAIWVGVALTVFIGCAGLAVDTARGYMLKARLSQALDAAALAGAKQLGSDKVDSDITMFFNANFPAAQLEATLDGPHVVQDLANNTVNVDAKASINTTLMSVLGFKKITVGAAASAVRGINGLDVVIAIDISGSMCKPCTKIEAAQSAAKLLVDTVYADPNPKEVTISGVTYPLLNIGMVPWGGKVNVSDDGATYDPDKVVTEPVGSNFTNPVTGVTQSDIYFAKDFTDVRLLSKPPAGWKGGVYARYIDDNNNTNDSDLKLGYGTYGGKSWIAYEPILPGQGEPINPETVKWDLTTGGTWGNGKYAQCAEAYWNDNGLAKTDHPTGTSGIIDRPSYWVKGNQGSATSQGNDCTPVPGPGIRRLLPVRNATEKAAMVTSINNLFKGVDTLSEHYTDTPQGLFWAWEVLMPGKPFDEGKASVPFNRTQAIVLLTDGIATGANGDSYKGAFGFYTTAATTTSHGKLGDGSYNNKNNRLKQLATAIKGANPAQGVKIYVVQYDEPDATLKALLQSVATGKNAPYYYQASSATDLEAAFKSIAASLSVLRLSK</sequence>
<keyword evidence="1" id="KW-0812">Transmembrane</keyword>
<evidence type="ECO:0000313" key="4">
    <source>
        <dbReference type="Proteomes" id="UP001271769"/>
    </source>
</evidence>
<dbReference type="InterPro" id="IPR036465">
    <property type="entry name" value="vWFA_dom_sf"/>
</dbReference>
<evidence type="ECO:0000256" key="1">
    <source>
        <dbReference type="SAM" id="Phobius"/>
    </source>
</evidence>
<comment type="caution">
    <text evidence="3">The sequence shown here is derived from an EMBL/GenBank/DDBJ whole genome shotgun (WGS) entry which is preliminary data.</text>
</comment>
<dbReference type="SUPFAM" id="SSF53300">
    <property type="entry name" value="vWA-like"/>
    <property type="match status" value="1"/>
</dbReference>
<dbReference type="InterPro" id="IPR028087">
    <property type="entry name" value="Tad_N"/>
</dbReference>
<gene>
    <name evidence="3" type="ORF">SMD31_02475</name>
</gene>
<protein>
    <submittedName>
        <fullName evidence="3">Pilus assembly protein TadG-related protein</fullName>
    </submittedName>
</protein>
<dbReference type="Pfam" id="PF13400">
    <property type="entry name" value="Tad"/>
    <property type="match status" value="1"/>
</dbReference>
<evidence type="ECO:0000259" key="2">
    <source>
        <dbReference type="Pfam" id="PF13400"/>
    </source>
</evidence>
<name>A0ABU5DU87_9PROT</name>
<keyword evidence="1" id="KW-0472">Membrane</keyword>
<proteinExistence type="predicted"/>
<feature type="domain" description="Putative Flp pilus-assembly TadG-like N-terminal" evidence="2">
    <location>
        <begin position="31"/>
        <end position="77"/>
    </location>
</feature>
<dbReference type="Gene3D" id="3.40.50.410">
    <property type="entry name" value="von Willebrand factor, type A domain"/>
    <property type="match status" value="2"/>
</dbReference>
<dbReference type="RefSeq" id="WP_320499099.1">
    <property type="nucleotide sequence ID" value="NZ_JAXCLX010000001.1"/>
</dbReference>
<organism evidence="3 4">
    <name type="scientific">Dongia rigui</name>
    <dbReference type="NCBI Taxonomy" id="940149"/>
    <lineage>
        <taxon>Bacteria</taxon>
        <taxon>Pseudomonadati</taxon>
        <taxon>Pseudomonadota</taxon>
        <taxon>Alphaproteobacteria</taxon>
        <taxon>Rhodospirillales</taxon>
        <taxon>Dongiaceae</taxon>
        <taxon>Dongia</taxon>
    </lineage>
</organism>
<dbReference type="Proteomes" id="UP001271769">
    <property type="component" value="Unassembled WGS sequence"/>
</dbReference>
<accession>A0ABU5DU87</accession>
<evidence type="ECO:0000313" key="3">
    <source>
        <dbReference type="EMBL" id="MDY0870763.1"/>
    </source>
</evidence>
<keyword evidence="1" id="KW-1133">Transmembrane helix</keyword>